<evidence type="ECO:0000256" key="9">
    <source>
        <dbReference type="SAM" id="Phobius"/>
    </source>
</evidence>
<evidence type="ECO:0000256" key="4">
    <source>
        <dbReference type="ARBA" id="ARBA00022640"/>
    </source>
</evidence>
<evidence type="ECO:0000313" key="11">
    <source>
        <dbReference type="Proteomes" id="UP001314263"/>
    </source>
</evidence>
<keyword evidence="4" id="KW-0934">Plastid</keyword>
<dbReference type="AlphaFoldDB" id="A0AAV1IHQ8"/>
<keyword evidence="3" id="KW-0150">Chloroplast</keyword>
<comment type="similarity">
    <text evidence="8">Belongs to the ELIP/psbS family.</text>
</comment>
<evidence type="ECO:0000256" key="2">
    <source>
        <dbReference type="ARBA" id="ARBA00004229"/>
    </source>
</evidence>
<evidence type="ECO:0000313" key="10">
    <source>
        <dbReference type="EMBL" id="CAK0786871.1"/>
    </source>
</evidence>
<evidence type="ECO:0000256" key="3">
    <source>
        <dbReference type="ARBA" id="ARBA00022528"/>
    </source>
</evidence>
<gene>
    <name evidence="10" type="ORF">CVIRNUC_010085</name>
</gene>
<proteinExistence type="inferred from homology"/>
<evidence type="ECO:0000256" key="6">
    <source>
        <dbReference type="ARBA" id="ARBA00022989"/>
    </source>
</evidence>
<comment type="subcellular location">
    <subcellularLocation>
        <location evidence="1">Membrane</location>
        <topology evidence="1">Multi-pass membrane protein</topology>
    </subcellularLocation>
    <subcellularLocation>
        <location evidence="2">Plastid</location>
        <location evidence="2">Chloroplast</location>
    </subcellularLocation>
</comment>
<protein>
    <submittedName>
        <fullName evidence="10">Uncharacterized protein</fullName>
    </submittedName>
</protein>
<dbReference type="PANTHER" id="PTHR14154">
    <property type="entry name" value="UPF0041 BRAIN PROTEIN 44-RELATED"/>
    <property type="match status" value="1"/>
</dbReference>
<keyword evidence="7 9" id="KW-0472">Membrane</keyword>
<feature type="transmembrane region" description="Helical" evidence="9">
    <location>
        <begin position="123"/>
        <end position="141"/>
    </location>
</feature>
<evidence type="ECO:0000256" key="8">
    <source>
        <dbReference type="ARBA" id="ARBA00037956"/>
    </source>
</evidence>
<evidence type="ECO:0000256" key="1">
    <source>
        <dbReference type="ARBA" id="ARBA00004141"/>
    </source>
</evidence>
<reference evidence="10 11" key="1">
    <citation type="submission" date="2023-10" db="EMBL/GenBank/DDBJ databases">
        <authorList>
            <person name="Maclean D."/>
            <person name="Macfadyen A."/>
        </authorList>
    </citation>
    <scope>NUCLEOTIDE SEQUENCE [LARGE SCALE GENOMIC DNA]</scope>
</reference>
<dbReference type="GO" id="GO:0009507">
    <property type="term" value="C:chloroplast"/>
    <property type="evidence" value="ECO:0007669"/>
    <property type="project" value="UniProtKB-SubCell"/>
</dbReference>
<dbReference type="Pfam" id="PF00504">
    <property type="entry name" value="Chloroa_b-bind"/>
    <property type="match status" value="1"/>
</dbReference>
<dbReference type="InterPro" id="IPR022796">
    <property type="entry name" value="Chloroa_b-bind"/>
</dbReference>
<keyword evidence="5 9" id="KW-0812">Transmembrane</keyword>
<accession>A0AAV1IHQ8</accession>
<dbReference type="EMBL" id="CAUYUE010000015">
    <property type="protein sequence ID" value="CAK0786871.1"/>
    <property type="molecule type" value="Genomic_DNA"/>
</dbReference>
<evidence type="ECO:0000256" key="5">
    <source>
        <dbReference type="ARBA" id="ARBA00022692"/>
    </source>
</evidence>
<dbReference type="SUPFAM" id="SSF103511">
    <property type="entry name" value="Chlorophyll a-b binding protein"/>
    <property type="match status" value="2"/>
</dbReference>
<dbReference type="Proteomes" id="UP001314263">
    <property type="component" value="Unassembled WGS sequence"/>
</dbReference>
<evidence type="ECO:0000256" key="7">
    <source>
        <dbReference type="ARBA" id="ARBA00023136"/>
    </source>
</evidence>
<comment type="caution">
    <text evidence="10">The sequence shown here is derived from an EMBL/GenBank/DDBJ whole genome shotgun (WGS) entry which is preliminary data.</text>
</comment>
<keyword evidence="11" id="KW-1185">Reference proteome</keyword>
<dbReference type="GO" id="GO:0016020">
    <property type="term" value="C:membrane"/>
    <property type="evidence" value="ECO:0007669"/>
    <property type="project" value="UniProtKB-SubCell"/>
</dbReference>
<name>A0AAV1IHQ8_9CHLO</name>
<dbReference type="Gene3D" id="1.10.3460.10">
    <property type="entry name" value="Chlorophyll a/b binding protein domain"/>
    <property type="match status" value="2"/>
</dbReference>
<keyword evidence="6 9" id="KW-1133">Transmembrane helix</keyword>
<sequence length="337" mass="35878">MAFTSKFSIASSISTPQAARALSCIARVPAARPLGLGPRNAVKRRSMPVFARATAETEAKPEVAKVADNIGLPTDEGLFGFKPFPELWVGRLAMAGFLTSCVEEIITGKGTLQQIGLFTPNPALFGFLLVFFGGLTAYATARTIYRATNKEMTANELVRYRQFLGIQKEQQNIKEEQAKLKQSFAQGKDIVSPDNLNTINQAKAEGTPADRVLNPGPKEVAAQAVSKLGGPPDFLGGDVESEAALESARMKERAQAGPAPPSVSLAAKQDILEQSNMAGDSDWGYARQVEITNGRWAMLGFLTAIIIEAGTGRGILLQLVGYAKALNLLGPASGVNL</sequence>
<organism evidence="10 11">
    <name type="scientific">Coccomyxa viridis</name>
    <dbReference type="NCBI Taxonomy" id="1274662"/>
    <lineage>
        <taxon>Eukaryota</taxon>
        <taxon>Viridiplantae</taxon>
        <taxon>Chlorophyta</taxon>
        <taxon>core chlorophytes</taxon>
        <taxon>Trebouxiophyceae</taxon>
        <taxon>Trebouxiophyceae incertae sedis</taxon>
        <taxon>Coccomyxaceae</taxon>
        <taxon>Coccomyxa</taxon>
    </lineage>
</organism>